<protein>
    <submittedName>
        <fullName evidence="1">Uncharacterized protein</fullName>
    </submittedName>
</protein>
<accession>A0A9P0ZAU0</accession>
<dbReference type="Proteomes" id="UP001152484">
    <property type="component" value="Unassembled WGS sequence"/>
</dbReference>
<organism evidence="1 2">
    <name type="scientific">Cuscuta europaea</name>
    <name type="common">European dodder</name>
    <dbReference type="NCBI Taxonomy" id="41803"/>
    <lineage>
        <taxon>Eukaryota</taxon>
        <taxon>Viridiplantae</taxon>
        <taxon>Streptophyta</taxon>
        <taxon>Embryophyta</taxon>
        <taxon>Tracheophyta</taxon>
        <taxon>Spermatophyta</taxon>
        <taxon>Magnoliopsida</taxon>
        <taxon>eudicotyledons</taxon>
        <taxon>Gunneridae</taxon>
        <taxon>Pentapetalae</taxon>
        <taxon>asterids</taxon>
        <taxon>lamiids</taxon>
        <taxon>Solanales</taxon>
        <taxon>Convolvulaceae</taxon>
        <taxon>Cuscuteae</taxon>
        <taxon>Cuscuta</taxon>
        <taxon>Cuscuta subgen. Cuscuta</taxon>
    </lineage>
</organism>
<comment type="caution">
    <text evidence="1">The sequence shown here is derived from an EMBL/GenBank/DDBJ whole genome shotgun (WGS) entry which is preliminary data.</text>
</comment>
<keyword evidence="2" id="KW-1185">Reference proteome</keyword>
<gene>
    <name evidence="1" type="ORF">CEURO_LOCUS11861</name>
</gene>
<dbReference type="AlphaFoldDB" id="A0A9P0ZAU0"/>
<dbReference type="EMBL" id="CAMAPE010000027">
    <property type="protein sequence ID" value="CAH9092146.1"/>
    <property type="molecule type" value="Genomic_DNA"/>
</dbReference>
<name>A0A9P0ZAU0_CUSEU</name>
<proteinExistence type="predicted"/>
<reference evidence="1" key="1">
    <citation type="submission" date="2022-07" db="EMBL/GenBank/DDBJ databases">
        <authorList>
            <person name="Macas J."/>
            <person name="Novak P."/>
            <person name="Neumann P."/>
        </authorList>
    </citation>
    <scope>NUCLEOTIDE SEQUENCE</scope>
</reference>
<sequence>MVSSAMVNDPQVMSLLSTTSDLWMPIVTASTT</sequence>
<evidence type="ECO:0000313" key="2">
    <source>
        <dbReference type="Proteomes" id="UP001152484"/>
    </source>
</evidence>
<dbReference type="OrthoDB" id="2020323at2759"/>
<evidence type="ECO:0000313" key="1">
    <source>
        <dbReference type="EMBL" id="CAH9092146.1"/>
    </source>
</evidence>
<feature type="non-terminal residue" evidence="1">
    <location>
        <position position="32"/>
    </location>
</feature>